<evidence type="ECO:0000259" key="4">
    <source>
        <dbReference type="Pfam" id="PF00933"/>
    </source>
</evidence>
<dbReference type="InterPro" id="IPR050226">
    <property type="entry name" value="NagZ_Beta-hexosaminidase"/>
</dbReference>
<dbReference type="NCBIfam" id="NF003740">
    <property type="entry name" value="PRK05337.1"/>
    <property type="match status" value="1"/>
</dbReference>
<comment type="similarity">
    <text evidence="1">Belongs to the glycosyl hydrolase 3 family.</text>
</comment>
<sequence length="383" mass="41787">MTLREQIGQLFMMGFTGTSVSNDLASFMRAYTPGGVILFRRNLESVQQTVDLTNGLQKRSPASPLLIAIDQEGGRVSRLPAEFTIFPPCAQLGQCNSSELAYSAAATIAKELRAVGINMNMAPVLDVNSNPENPVIGDRAFGADPELVAELGQATIGGLQDNMVVACGKHFPGHGDTSTDSHKELPVVDAGVQRLRDTEFPPFQHAIRFGVASLMTAHVLYRVLDPDAPATLSPAVIQRLLREEFRYDGVVFTDDLEMHAIIDHDGIGEAAVRSFVAGCDVLLICKDQDRVQTAMEAMERAVRDGRITQERLEQSLARVARLKSRYLSPYKPVTISDARLVVGCRTHKMLLESWHKAYARVPAPKSLENSQPAAALDSPVTHV</sequence>
<protein>
    <submittedName>
        <fullName evidence="5">Beta-hexosaminidase</fullName>
        <ecNumber evidence="5">3.2.1.52</ecNumber>
    </submittedName>
</protein>
<comment type="caution">
    <text evidence="5">The sequence shown here is derived from an EMBL/GenBank/DDBJ whole genome shotgun (WGS) entry which is preliminary data.</text>
</comment>
<dbReference type="SUPFAM" id="SSF51445">
    <property type="entry name" value="(Trans)glycosidases"/>
    <property type="match status" value="1"/>
</dbReference>
<organism evidence="5 6">
    <name type="scientific">Nitrospira defluvii</name>
    <dbReference type="NCBI Taxonomy" id="330214"/>
    <lineage>
        <taxon>Bacteria</taxon>
        <taxon>Pseudomonadati</taxon>
        <taxon>Nitrospirota</taxon>
        <taxon>Nitrospiria</taxon>
        <taxon>Nitrospirales</taxon>
        <taxon>Nitrospiraceae</taxon>
        <taxon>Nitrospira</taxon>
    </lineage>
</organism>
<name>A0ABM8QP88_9BACT</name>
<evidence type="ECO:0000256" key="3">
    <source>
        <dbReference type="ARBA" id="ARBA00023295"/>
    </source>
</evidence>
<evidence type="ECO:0000313" key="5">
    <source>
        <dbReference type="EMBL" id="CAE6707983.1"/>
    </source>
</evidence>
<evidence type="ECO:0000313" key="6">
    <source>
        <dbReference type="Proteomes" id="UP000675880"/>
    </source>
</evidence>
<keyword evidence="3 5" id="KW-0326">Glycosidase</keyword>
<dbReference type="PANTHER" id="PTHR30480">
    <property type="entry name" value="BETA-HEXOSAMINIDASE-RELATED"/>
    <property type="match status" value="1"/>
</dbReference>
<proteinExistence type="inferred from homology"/>
<dbReference type="InterPro" id="IPR017853">
    <property type="entry name" value="GH"/>
</dbReference>
<dbReference type="EC" id="3.2.1.52" evidence="5"/>
<feature type="domain" description="Glycoside hydrolase family 3 N-terminal" evidence="4">
    <location>
        <begin position="2"/>
        <end position="322"/>
    </location>
</feature>
<evidence type="ECO:0000256" key="2">
    <source>
        <dbReference type="ARBA" id="ARBA00022801"/>
    </source>
</evidence>
<keyword evidence="2 5" id="KW-0378">Hydrolase</keyword>
<dbReference type="InterPro" id="IPR036962">
    <property type="entry name" value="Glyco_hydro_3_N_sf"/>
</dbReference>
<dbReference type="RefSeq" id="WP_213040860.1">
    <property type="nucleotide sequence ID" value="NZ_CAJNBJ010000001.1"/>
</dbReference>
<dbReference type="PANTHER" id="PTHR30480:SF16">
    <property type="entry name" value="GLYCOSIDE HYDROLASE FAMILY 3 DOMAIN PROTEIN"/>
    <property type="match status" value="1"/>
</dbReference>
<dbReference type="GO" id="GO:0004563">
    <property type="term" value="F:beta-N-acetylhexosaminidase activity"/>
    <property type="evidence" value="ECO:0007669"/>
    <property type="project" value="UniProtKB-EC"/>
</dbReference>
<evidence type="ECO:0000256" key="1">
    <source>
        <dbReference type="ARBA" id="ARBA00005336"/>
    </source>
</evidence>
<dbReference type="EMBL" id="CAJNBJ010000001">
    <property type="protein sequence ID" value="CAE6707983.1"/>
    <property type="molecule type" value="Genomic_DNA"/>
</dbReference>
<reference evidence="5 6" key="1">
    <citation type="submission" date="2021-02" db="EMBL/GenBank/DDBJ databases">
        <authorList>
            <person name="Han P."/>
        </authorList>
    </citation>
    <scope>NUCLEOTIDE SEQUENCE [LARGE SCALE GENOMIC DNA]</scope>
    <source>
        <strain evidence="5">Candidatus Nitrospira sp. ZN2</strain>
    </source>
</reference>
<dbReference type="InterPro" id="IPR001764">
    <property type="entry name" value="Glyco_hydro_3_N"/>
</dbReference>
<dbReference type="Proteomes" id="UP000675880">
    <property type="component" value="Unassembled WGS sequence"/>
</dbReference>
<keyword evidence="6" id="KW-1185">Reference proteome</keyword>
<gene>
    <name evidence="5" type="ORF">NSPZN2_11072</name>
</gene>
<dbReference type="Gene3D" id="3.20.20.300">
    <property type="entry name" value="Glycoside hydrolase, family 3, N-terminal domain"/>
    <property type="match status" value="1"/>
</dbReference>
<accession>A0ABM8QP88</accession>
<dbReference type="Pfam" id="PF00933">
    <property type="entry name" value="Glyco_hydro_3"/>
    <property type="match status" value="1"/>
</dbReference>